<accession>A0ABX7C9N5</accession>
<evidence type="ECO:0000313" key="7">
    <source>
        <dbReference type="Proteomes" id="UP000595857"/>
    </source>
</evidence>
<name>A0ABX7C9N5_9HYPH</name>
<keyword evidence="3 4" id="KW-0408">Iron</keyword>
<dbReference type="Proteomes" id="UP000595857">
    <property type="component" value="Chromosome"/>
</dbReference>
<evidence type="ECO:0000313" key="6">
    <source>
        <dbReference type="EMBL" id="QQR39295.1"/>
    </source>
</evidence>
<protein>
    <submittedName>
        <fullName evidence="6">Sulfur oxidation c-type cytochrome SoxX</fullName>
    </submittedName>
</protein>
<keyword evidence="7" id="KW-1185">Reference proteome</keyword>
<keyword evidence="1 4" id="KW-0349">Heme</keyword>
<dbReference type="NCBIfam" id="TIGR04485">
    <property type="entry name" value="thiosulf_SoxX"/>
    <property type="match status" value="1"/>
</dbReference>
<evidence type="ECO:0000256" key="2">
    <source>
        <dbReference type="ARBA" id="ARBA00022723"/>
    </source>
</evidence>
<dbReference type="PROSITE" id="PS51007">
    <property type="entry name" value="CYTC"/>
    <property type="match status" value="1"/>
</dbReference>
<reference evidence="6 7" key="1">
    <citation type="submission" date="2021-01" db="EMBL/GenBank/DDBJ databases">
        <title>Genome seq and assembly of Devosia sp. LEGU1.</title>
        <authorList>
            <person name="Chhetri G."/>
        </authorList>
    </citation>
    <scope>NUCLEOTIDE SEQUENCE [LARGE SCALE GENOMIC DNA]</scope>
    <source>
        <strain evidence="6 7">LEGU1</strain>
    </source>
</reference>
<organism evidence="6 7">
    <name type="scientific">Devosia rhizoryzae</name>
    <dbReference type="NCBI Taxonomy" id="2774137"/>
    <lineage>
        <taxon>Bacteria</taxon>
        <taxon>Pseudomonadati</taxon>
        <taxon>Pseudomonadota</taxon>
        <taxon>Alphaproteobacteria</taxon>
        <taxon>Hyphomicrobiales</taxon>
        <taxon>Devosiaceae</taxon>
        <taxon>Devosia</taxon>
    </lineage>
</organism>
<dbReference type="InterPro" id="IPR030999">
    <property type="entry name" value="Thiosulf_SoxX"/>
</dbReference>
<evidence type="ECO:0000256" key="1">
    <source>
        <dbReference type="ARBA" id="ARBA00022617"/>
    </source>
</evidence>
<dbReference type="Gene3D" id="1.10.760.10">
    <property type="entry name" value="Cytochrome c-like domain"/>
    <property type="match status" value="1"/>
</dbReference>
<dbReference type="InterPro" id="IPR036909">
    <property type="entry name" value="Cyt_c-like_dom_sf"/>
</dbReference>
<evidence type="ECO:0000256" key="4">
    <source>
        <dbReference type="PROSITE-ProRule" id="PRU00433"/>
    </source>
</evidence>
<evidence type="ECO:0000256" key="3">
    <source>
        <dbReference type="ARBA" id="ARBA00023004"/>
    </source>
</evidence>
<proteinExistence type="predicted"/>
<feature type="domain" description="Cytochrome c" evidence="5">
    <location>
        <begin position="23"/>
        <end position="129"/>
    </location>
</feature>
<evidence type="ECO:0000259" key="5">
    <source>
        <dbReference type="PROSITE" id="PS51007"/>
    </source>
</evidence>
<dbReference type="RefSeq" id="WP_201633210.1">
    <property type="nucleotide sequence ID" value="NZ_CP068046.1"/>
</dbReference>
<dbReference type="SUPFAM" id="SSF46626">
    <property type="entry name" value="Cytochrome c"/>
    <property type="match status" value="1"/>
</dbReference>
<gene>
    <name evidence="6" type="primary">soxX</name>
    <name evidence="6" type="ORF">JI748_16475</name>
</gene>
<keyword evidence="2 4" id="KW-0479">Metal-binding</keyword>
<sequence>MLTALGASAGAQEIAEPLTAVPGDAARGKAVAVNSDMGNCLICHDVTIPELTPGSSGDIGPSLDGVGSRLSEGELRQRIVDPRVIAPDTLMPAYHSTEGFTRVDPRYAGKPILDAQEVEDLIAFLLTLK</sequence>
<dbReference type="Pfam" id="PF00034">
    <property type="entry name" value="Cytochrom_C"/>
    <property type="match status" value="1"/>
</dbReference>
<dbReference type="EMBL" id="CP068046">
    <property type="protein sequence ID" value="QQR39295.1"/>
    <property type="molecule type" value="Genomic_DNA"/>
</dbReference>
<dbReference type="InterPro" id="IPR009056">
    <property type="entry name" value="Cyt_c-like_dom"/>
</dbReference>